<dbReference type="STRING" id="1045773.SAMN05216555_10539"/>
<dbReference type="AlphaFoldDB" id="A0A1G8P393"/>
<proteinExistence type="inferred from homology"/>
<evidence type="ECO:0000313" key="4">
    <source>
        <dbReference type="EMBL" id="SDI86746.1"/>
    </source>
</evidence>
<dbReference type="Proteomes" id="UP000182130">
    <property type="component" value="Unassembled WGS sequence"/>
</dbReference>
<dbReference type="Gene3D" id="3.40.50.2020">
    <property type="match status" value="1"/>
</dbReference>
<dbReference type="PANTHER" id="PTHR47505">
    <property type="entry name" value="DNA UTILIZATION PROTEIN YHGH"/>
    <property type="match status" value="1"/>
</dbReference>
<dbReference type="OrthoDB" id="5244859at2"/>
<organism evidence="4 5">
    <name type="scientific">Arthrobacter cupressi</name>
    <dbReference type="NCBI Taxonomy" id="1045773"/>
    <lineage>
        <taxon>Bacteria</taxon>
        <taxon>Bacillati</taxon>
        <taxon>Actinomycetota</taxon>
        <taxon>Actinomycetes</taxon>
        <taxon>Micrococcales</taxon>
        <taxon>Micrococcaceae</taxon>
        <taxon>Arthrobacter</taxon>
    </lineage>
</organism>
<dbReference type="Pfam" id="PF00156">
    <property type="entry name" value="Pribosyltran"/>
    <property type="match status" value="1"/>
</dbReference>
<accession>A0A1G8P393</accession>
<dbReference type="RefSeq" id="WP_074588183.1">
    <property type="nucleotide sequence ID" value="NZ_FNEI01000005.1"/>
</dbReference>
<dbReference type="InterPro" id="IPR000836">
    <property type="entry name" value="PRTase_dom"/>
</dbReference>
<feature type="domain" description="Phosphoribosyltransferase" evidence="3">
    <location>
        <begin position="255"/>
        <end position="300"/>
    </location>
</feature>
<sequence>MTHDAGRARVRDPDLSATDDFAARHRGRYAPPQLRLLEGLALAWGELLALLAPVQCLCCGREDTQLCGACARRIRRLCARPFRAESQAPALLTVGGTVLVPVVAVGPYREELAQAVLSFKKLGQRSVARLLGRMLEHGLRAAAGDARNVCLVPVPTSAAALRRRGFSPVHLLLRQVRRRNENGWVLRDALTKRRRGILAGARRSGPNMPSSRLLADGVGWLGARLAGRAGSAGQKGLDRGSRARRVRGSMVVRSAAGSAVSGKLCIIVDDVLTTGATLAEAARAVEAAGGIVCGAVVLAATRPPGGLDSGTETPTGSSMTQNKFKAPKG</sequence>
<name>A0A1G8P393_9MICC</name>
<evidence type="ECO:0000313" key="5">
    <source>
        <dbReference type="Proteomes" id="UP000182130"/>
    </source>
</evidence>
<evidence type="ECO:0000256" key="1">
    <source>
        <dbReference type="ARBA" id="ARBA00008007"/>
    </source>
</evidence>
<evidence type="ECO:0000259" key="3">
    <source>
        <dbReference type="Pfam" id="PF00156"/>
    </source>
</evidence>
<dbReference type="InterPro" id="IPR051910">
    <property type="entry name" value="ComF/GntX_DNA_util-trans"/>
</dbReference>
<dbReference type="EMBL" id="FNEI01000005">
    <property type="protein sequence ID" value="SDI86746.1"/>
    <property type="molecule type" value="Genomic_DNA"/>
</dbReference>
<dbReference type="CDD" id="cd06223">
    <property type="entry name" value="PRTases_typeI"/>
    <property type="match status" value="1"/>
</dbReference>
<feature type="region of interest" description="Disordered" evidence="2">
    <location>
        <begin position="304"/>
        <end position="329"/>
    </location>
</feature>
<gene>
    <name evidence="4" type="ORF">SAMN05216555_10539</name>
</gene>
<evidence type="ECO:0000256" key="2">
    <source>
        <dbReference type="SAM" id="MobiDB-lite"/>
    </source>
</evidence>
<keyword evidence="4" id="KW-0328">Glycosyltransferase</keyword>
<reference evidence="5" key="1">
    <citation type="submission" date="2016-10" db="EMBL/GenBank/DDBJ databases">
        <authorList>
            <person name="Varghese N."/>
            <person name="Submissions S."/>
        </authorList>
    </citation>
    <scope>NUCLEOTIDE SEQUENCE [LARGE SCALE GENOMIC DNA]</scope>
    <source>
        <strain evidence="5">CGMCC 1.10783</strain>
    </source>
</reference>
<keyword evidence="5" id="KW-1185">Reference proteome</keyword>
<dbReference type="SUPFAM" id="SSF53271">
    <property type="entry name" value="PRTase-like"/>
    <property type="match status" value="1"/>
</dbReference>
<dbReference type="PANTHER" id="PTHR47505:SF1">
    <property type="entry name" value="DNA UTILIZATION PROTEIN YHGH"/>
    <property type="match status" value="1"/>
</dbReference>
<comment type="similarity">
    <text evidence="1">Belongs to the ComF/GntX family.</text>
</comment>
<protein>
    <submittedName>
        <fullName evidence="4">Predicted amidophosphoribosyltransferases</fullName>
    </submittedName>
</protein>
<feature type="compositionally biased region" description="Polar residues" evidence="2">
    <location>
        <begin position="310"/>
        <end position="323"/>
    </location>
</feature>
<keyword evidence="4" id="KW-0808">Transferase</keyword>
<dbReference type="InterPro" id="IPR029057">
    <property type="entry name" value="PRTase-like"/>
</dbReference>
<dbReference type="GO" id="GO:0016757">
    <property type="term" value="F:glycosyltransferase activity"/>
    <property type="evidence" value="ECO:0007669"/>
    <property type="project" value="UniProtKB-KW"/>
</dbReference>